<dbReference type="EMBL" id="ML209057">
    <property type="protein sequence ID" value="TFK59176.1"/>
    <property type="molecule type" value="Genomic_DNA"/>
</dbReference>
<reference evidence="1 2" key="1">
    <citation type="journal article" date="2019" name="Nat. Ecol. Evol.">
        <title>Megaphylogeny resolves global patterns of mushroom evolution.</title>
        <authorList>
            <person name="Varga T."/>
            <person name="Krizsan K."/>
            <person name="Foldi C."/>
            <person name="Dima B."/>
            <person name="Sanchez-Garcia M."/>
            <person name="Sanchez-Ramirez S."/>
            <person name="Szollosi G.J."/>
            <person name="Szarkandi J.G."/>
            <person name="Papp V."/>
            <person name="Albert L."/>
            <person name="Andreopoulos W."/>
            <person name="Angelini C."/>
            <person name="Antonin V."/>
            <person name="Barry K.W."/>
            <person name="Bougher N.L."/>
            <person name="Buchanan P."/>
            <person name="Buyck B."/>
            <person name="Bense V."/>
            <person name="Catcheside P."/>
            <person name="Chovatia M."/>
            <person name="Cooper J."/>
            <person name="Damon W."/>
            <person name="Desjardin D."/>
            <person name="Finy P."/>
            <person name="Geml J."/>
            <person name="Haridas S."/>
            <person name="Hughes K."/>
            <person name="Justo A."/>
            <person name="Karasinski D."/>
            <person name="Kautmanova I."/>
            <person name="Kiss B."/>
            <person name="Kocsube S."/>
            <person name="Kotiranta H."/>
            <person name="LaButti K.M."/>
            <person name="Lechner B.E."/>
            <person name="Liimatainen K."/>
            <person name="Lipzen A."/>
            <person name="Lukacs Z."/>
            <person name="Mihaltcheva S."/>
            <person name="Morgado L.N."/>
            <person name="Niskanen T."/>
            <person name="Noordeloos M.E."/>
            <person name="Ohm R.A."/>
            <person name="Ortiz-Santana B."/>
            <person name="Ovrebo C."/>
            <person name="Racz N."/>
            <person name="Riley R."/>
            <person name="Savchenko A."/>
            <person name="Shiryaev A."/>
            <person name="Soop K."/>
            <person name="Spirin V."/>
            <person name="Szebenyi C."/>
            <person name="Tomsovsky M."/>
            <person name="Tulloss R.E."/>
            <person name="Uehling J."/>
            <person name="Grigoriev I.V."/>
            <person name="Vagvolgyi C."/>
            <person name="Papp T."/>
            <person name="Martin F.M."/>
            <person name="Miettinen O."/>
            <person name="Hibbett D.S."/>
            <person name="Nagy L.G."/>
        </authorList>
    </citation>
    <scope>NUCLEOTIDE SEQUENCE [LARGE SCALE GENOMIC DNA]</scope>
    <source>
        <strain evidence="1 2">NL-1719</strain>
    </source>
</reference>
<proteinExistence type="predicted"/>
<accession>A0ACD3A0J9</accession>
<sequence length="66" mass="7407">MLTEVGGGSLSIVHRTLRLAQSQHMSIQAGRWPSLSHFQSSEGAVARLAYDLPPRQLYLYYCQACR</sequence>
<evidence type="ECO:0000313" key="1">
    <source>
        <dbReference type="EMBL" id="TFK59176.1"/>
    </source>
</evidence>
<evidence type="ECO:0000313" key="2">
    <source>
        <dbReference type="Proteomes" id="UP000308600"/>
    </source>
</evidence>
<organism evidence="1 2">
    <name type="scientific">Pluteus cervinus</name>
    <dbReference type="NCBI Taxonomy" id="181527"/>
    <lineage>
        <taxon>Eukaryota</taxon>
        <taxon>Fungi</taxon>
        <taxon>Dikarya</taxon>
        <taxon>Basidiomycota</taxon>
        <taxon>Agaricomycotina</taxon>
        <taxon>Agaricomycetes</taxon>
        <taxon>Agaricomycetidae</taxon>
        <taxon>Agaricales</taxon>
        <taxon>Pluteineae</taxon>
        <taxon>Pluteaceae</taxon>
        <taxon>Pluteus</taxon>
    </lineage>
</organism>
<name>A0ACD3A0J9_9AGAR</name>
<gene>
    <name evidence="1" type="ORF">BDN72DRAFT_628152</name>
</gene>
<protein>
    <submittedName>
        <fullName evidence="1">Uncharacterized protein</fullName>
    </submittedName>
</protein>
<keyword evidence="2" id="KW-1185">Reference proteome</keyword>
<dbReference type="Proteomes" id="UP000308600">
    <property type="component" value="Unassembled WGS sequence"/>
</dbReference>